<protein>
    <submittedName>
        <fullName evidence="5">Peptide ABC transporter substrate-binding protein</fullName>
    </submittedName>
</protein>
<feature type="signal peptide" evidence="3">
    <location>
        <begin position="1"/>
        <end position="21"/>
    </location>
</feature>
<feature type="chain" id="PRO_5041227147" evidence="3">
    <location>
        <begin position="22"/>
        <end position="551"/>
    </location>
</feature>
<reference evidence="5" key="2">
    <citation type="submission" date="2022-10" db="EMBL/GenBank/DDBJ databases">
        <authorList>
            <person name="Trinh H.N."/>
        </authorList>
    </citation>
    <scope>NUCLEOTIDE SEQUENCE</scope>
    <source>
        <strain evidence="5">RN2-1</strain>
    </source>
</reference>
<comment type="caution">
    <text evidence="5">The sequence shown here is derived from an EMBL/GenBank/DDBJ whole genome shotgun (WGS) entry which is preliminary data.</text>
</comment>
<dbReference type="InterPro" id="IPR039424">
    <property type="entry name" value="SBP_5"/>
</dbReference>
<dbReference type="EMBL" id="JAPDNT010000010">
    <property type="protein sequence ID" value="MCW3475626.1"/>
    <property type="molecule type" value="Genomic_DNA"/>
</dbReference>
<dbReference type="CDD" id="cd08513">
    <property type="entry name" value="PBP2_thermophilic_Hb8_like"/>
    <property type="match status" value="1"/>
</dbReference>
<dbReference type="InterPro" id="IPR030678">
    <property type="entry name" value="Peptide/Ni-bd"/>
</dbReference>
<dbReference type="Pfam" id="PF00496">
    <property type="entry name" value="SBP_bac_5"/>
    <property type="match status" value="1"/>
</dbReference>
<keyword evidence="3" id="KW-0732">Signal</keyword>
<dbReference type="GO" id="GO:0043190">
    <property type="term" value="C:ATP-binding cassette (ABC) transporter complex"/>
    <property type="evidence" value="ECO:0007669"/>
    <property type="project" value="InterPro"/>
</dbReference>
<evidence type="ECO:0000256" key="2">
    <source>
        <dbReference type="ARBA" id="ARBA00005695"/>
    </source>
</evidence>
<evidence type="ECO:0000256" key="1">
    <source>
        <dbReference type="ARBA" id="ARBA00004418"/>
    </source>
</evidence>
<dbReference type="Proteomes" id="UP001165679">
    <property type="component" value="Unassembled WGS sequence"/>
</dbReference>
<comment type="similarity">
    <text evidence="2">Belongs to the bacterial solute-binding protein 5 family.</text>
</comment>
<dbReference type="Gene3D" id="3.10.105.10">
    <property type="entry name" value="Dipeptide-binding Protein, Domain 3"/>
    <property type="match status" value="1"/>
</dbReference>
<gene>
    <name evidence="5" type="ORF">OL599_13660</name>
</gene>
<reference evidence="5" key="1">
    <citation type="submission" date="2022-09" db="EMBL/GenBank/DDBJ databases">
        <title>Rhodovastum sp. nov. RN2-1 isolated from soil in Seongnam, South Korea.</title>
        <authorList>
            <person name="Le N.T."/>
        </authorList>
    </citation>
    <scope>NUCLEOTIDE SEQUENCE</scope>
    <source>
        <strain evidence="5">RN2-1</strain>
    </source>
</reference>
<dbReference type="AlphaFoldDB" id="A0AA41YKU2"/>
<sequence length="551" mass="60579">MTLRLCLCVVALLVGGAAAYAKDVLTIGVSQFPSSMHPNIDPEVIKSYTLSFALRPIAAFDKDGINTCMLCTALPTLQNGLVRIEDRAGGGKGMAVTVKLRDDILWGDGRPVTAADLAFTARVGRDPTSGFANTRVWGRVASVDVIDDHTAVLHLDEISTLYDRLPAILPEHLEGPVFARVAGTGDYRNQTTYNRAPTTPGLYNGPYLVTDYQPGQLVVLEPNPYWKGTKPGIRRIVLKAIGNTAALQANLLAGDVDMAPGDAPSLTIDQVLQLRKQQPDRFTYIFRPALTYEHIDLNLDNPILQDIRVRRALLLALDRNTLVERLFEGMQPVADSFVSPLDPMHADGVTSYPYDPARARALLAEAGWTPGPDGVCRNAAGARLSLSFGTTAGNRLRELQQQVLQNQWKNACIEVTIRNEPARTFFGETLKQRVFTGLAMYAWSFGISYPPRQTLATDQIPTAANNYGGTNYMDYRNPTMDAAILTAETNLDPAAQKVAWADIQRIYADDLPVLPLFFRADAYVLPKWLKGVTPTGHSDDSSLWSEFWRSE</sequence>
<accession>A0AA41YKU2</accession>
<name>A0AA41YKU2_9PROT</name>
<comment type="subcellular location">
    <subcellularLocation>
        <location evidence="1">Periplasm</location>
    </subcellularLocation>
</comment>
<dbReference type="GO" id="GO:1904680">
    <property type="term" value="F:peptide transmembrane transporter activity"/>
    <property type="evidence" value="ECO:0007669"/>
    <property type="project" value="TreeGrafter"/>
</dbReference>
<evidence type="ECO:0000259" key="4">
    <source>
        <dbReference type="Pfam" id="PF00496"/>
    </source>
</evidence>
<dbReference type="PIRSF" id="PIRSF002741">
    <property type="entry name" value="MppA"/>
    <property type="match status" value="1"/>
</dbReference>
<dbReference type="PANTHER" id="PTHR30290">
    <property type="entry name" value="PERIPLASMIC BINDING COMPONENT OF ABC TRANSPORTER"/>
    <property type="match status" value="1"/>
</dbReference>
<proteinExistence type="inferred from homology"/>
<dbReference type="SUPFAM" id="SSF53850">
    <property type="entry name" value="Periplasmic binding protein-like II"/>
    <property type="match status" value="1"/>
</dbReference>
<keyword evidence="6" id="KW-1185">Reference proteome</keyword>
<dbReference type="Gene3D" id="3.90.76.10">
    <property type="entry name" value="Dipeptide-binding Protein, Domain 1"/>
    <property type="match status" value="1"/>
</dbReference>
<dbReference type="GO" id="GO:0015833">
    <property type="term" value="P:peptide transport"/>
    <property type="evidence" value="ECO:0007669"/>
    <property type="project" value="TreeGrafter"/>
</dbReference>
<dbReference type="GO" id="GO:0030288">
    <property type="term" value="C:outer membrane-bounded periplasmic space"/>
    <property type="evidence" value="ECO:0007669"/>
    <property type="project" value="UniProtKB-ARBA"/>
</dbReference>
<dbReference type="Gene3D" id="3.40.190.10">
    <property type="entry name" value="Periplasmic binding protein-like II"/>
    <property type="match status" value="1"/>
</dbReference>
<evidence type="ECO:0000313" key="6">
    <source>
        <dbReference type="Proteomes" id="UP001165679"/>
    </source>
</evidence>
<evidence type="ECO:0000313" key="5">
    <source>
        <dbReference type="EMBL" id="MCW3475626.1"/>
    </source>
</evidence>
<feature type="domain" description="Solute-binding protein family 5" evidence="4">
    <location>
        <begin position="93"/>
        <end position="451"/>
    </location>
</feature>
<organism evidence="5 6">
    <name type="scientific">Limobrevibacterium gyesilva</name>
    <dbReference type="NCBI Taxonomy" id="2991712"/>
    <lineage>
        <taxon>Bacteria</taxon>
        <taxon>Pseudomonadati</taxon>
        <taxon>Pseudomonadota</taxon>
        <taxon>Alphaproteobacteria</taxon>
        <taxon>Acetobacterales</taxon>
        <taxon>Acetobacteraceae</taxon>
        <taxon>Limobrevibacterium</taxon>
    </lineage>
</organism>
<dbReference type="InterPro" id="IPR000914">
    <property type="entry name" value="SBP_5_dom"/>
</dbReference>
<evidence type="ECO:0000256" key="3">
    <source>
        <dbReference type="SAM" id="SignalP"/>
    </source>
</evidence>